<feature type="signal peptide" evidence="1">
    <location>
        <begin position="1"/>
        <end position="29"/>
    </location>
</feature>
<keyword evidence="1" id="KW-0732">Signal</keyword>
<gene>
    <name evidence="2" type="ORF">Aple_014680</name>
</gene>
<dbReference type="AlphaFoldDB" id="A0A5M3XHQ9"/>
<organism evidence="2 3">
    <name type="scientific">Acrocarpospora pleiomorpha</name>
    <dbReference type="NCBI Taxonomy" id="90975"/>
    <lineage>
        <taxon>Bacteria</taxon>
        <taxon>Bacillati</taxon>
        <taxon>Actinomycetota</taxon>
        <taxon>Actinomycetes</taxon>
        <taxon>Streptosporangiales</taxon>
        <taxon>Streptosporangiaceae</taxon>
        <taxon>Acrocarpospora</taxon>
    </lineage>
</organism>
<keyword evidence="3" id="KW-1185">Reference proteome</keyword>
<evidence type="ECO:0000313" key="3">
    <source>
        <dbReference type="Proteomes" id="UP000377595"/>
    </source>
</evidence>
<comment type="caution">
    <text evidence="2">The sequence shown here is derived from an EMBL/GenBank/DDBJ whole genome shotgun (WGS) entry which is preliminary data.</text>
</comment>
<reference evidence="2 3" key="1">
    <citation type="submission" date="2019-10" db="EMBL/GenBank/DDBJ databases">
        <title>Whole genome shotgun sequence of Acrocarpospora pleiomorpha NBRC 16267.</title>
        <authorList>
            <person name="Ichikawa N."/>
            <person name="Kimura A."/>
            <person name="Kitahashi Y."/>
            <person name="Komaki H."/>
            <person name="Oguchi A."/>
        </authorList>
    </citation>
    <scope>NUCLEOTIDE SEQUENCE [LARGE SCALE GENOMIC DNA]</scope>
    <source>
        <strain evidence="2 3">NBRC 16267</strain>
    </source>
</reference>
<accession>A0A5M3XHQ9</accession>
<dbReference type="EMBL" id="BLAF01000008">
    <property type="protein sequence ID" value="GES18573.1"/>
    <property type="molecule type" value="Genomic_DNA"/>
</dbReference>
<protein>
    <submittedName>
        <fullName evidence="2">Uncharacterized protein</fullName>
    </submittedName>
</protein>
<name>A0A5M3XHQ9_9ACTN</name>
<sequence length="122" mass="12310">MPVNRAILTAGITAAVGLHMLLAAGPAAAASGKVTLYRNADFTAPAVARIYNSCTGTATLTNPVASFDNQPLPGCAVILQTRAGATFTLCAGRGIVPPAYREADRALIKPGTTPPCAITTSA</sequence>
<proteinExistence type="predicted"/>
<dbReference type="Proteomes" id="UP000377595">
    <property type="component" value="Unassembled WGS sequence"/>
</dbReference>
<evidence type="ECO:0000256" key="1">
    <source>
        <dbReference type="SAM" id="SignalP"/>
    </source>
</evidence>
<feature type="chain" id="PRO_5024448919" evidence="1">
    <location>
        <begin position="30"/>
        <end position="122"/>
    </location>
</feature>
<evidence type="ECO:0000313" key="2">
    <source>
        <dbReference type="EMBL" id="GES18573.1"/>
    </source>
</evidence>